<accession>A0A7G6E5L8</accession>
<feature type="transmembrane region" description="Helical" evidence="6">
    <location>
        <begin position="326"/>
        <end position="350"/>
    </location>
</feature>
<keyword evidence="5 6" id="KW-0472">Membrane</keyword>
<keyword evidence="8" id="KW-1185">Reference proteome</keyword>
<feature type="transmembrane region" description="Helical" evidence="6">
    <location>
        <begin position="46"/>
        <end position="68"/>
    </location>
</feature>
<dbReference type="CDD" id="cd13124">
    <property type="entry name" value="MATE_SpoVB_like"/>
    <property type="match status" value="1"/>
</dbReference>
<evidence type="ECO:0000256" key="4">
    <source>
        <dbReference type="ARBA" id="ARBA00022989"/>
    </source>
</evidence>
<dbReference type="InterPro" id="IPR002797">
    <property type="entry name" value="Polysacc_synth"/>
</dbReference>
<dbReference type="Proteomes" id="UP000515847">
    <property type="component" value="Chromosome"/>
</dbReference>
<evidence type="ECO:0000256" key="3">
    <source>
        <dbReference type="ARBA" id="ARBA00022692"/>
    </source>
</evidence>
<dbReference type="InterPro" id="IPR024923">
    <property type="entry name" value="PG_synth_SpoVB"/>
</dbReference>
<feature type="transmembrane region" description="Helical" evidence="6">
    <location>
        <begin position="384"/>
        <end position="404"/>
    </location>
</feature>
<dbReference type="InterPro" id="IPR050833">
    <property type="entry name" value="Poly_Biosynth_Transport"/>
</dbReference>
<dbReference type="RefSeq" id="WP_034421242.1">
    <property type="nucleotide sequence ID" value="NZ_CP045798.1"/>
</dbReference>
<sequence length="526" mass="56329">MGGVIKSAAILSLAGIITKIMGAVYRIPFARMVGDEGLGLYQMAYPFYTIVLAISTAGVPVAISKLVAEHEGLGDKGGALRIFWVALGFLFFTGLISSFCLYVYADELALKVLGEPRALLPIRSIAPAIFFTSIMSAFRGFFQGQQNMIPTALSQILEQTVRIVTVFWAALFLLPLGIEITAAGATFGAATGGLAGLLVLVMIFARQTDGRQSVSRWSTKSSLARILFKVLALSIPISLGGLIFPLMQMLDISLVPMGLQKGGHTVAEATSLYGQLSGMAGSIINLPTIVTIALSASLVPAVSSLVRKRKLEVLANLTSAALKLNLIITLPAAMGLMILAEPISGLLFALPEAGEPLAWLAGGIIFVGLYHVSTGILQGLGQTLLPVIALLTGSGVKVMITYYLTPLPQWGIKGAALATVLGFMVAAFINLLFLKYNVAVRIQWWKDIFFAALSVFLMAVSVVTGYAVIEQYFSADFTTLLTIPLGAFVYLVFIFLFGLLKKREIAILLGDDNHWNNVLDKIPFLR</sequence>
<name>A0A7G6E5L8_THEFR</name>
<keyword evidence="3 6" id="KW-0812">Transmembrane</keyword>
<evidence type="ECO:0000313" key="8">
    <source>
        <dbReference type="Proteomes" id="UP000515847"/>
    </source>
</evidence>
<feature type="transmembrane region" description="Helical" evidence="6">
    <location>
        <begin position="448"/>
        <end position="469"/>
    </location>
</feature>
<evidence type="ECO:0000256" key="6">
    <source>
        <dbReference type="SAM" id="Phobius"/>
    </source>
</evidence>
<reference evidence="7 8" key="1">
    <citation type="journal article" date="2019" name="Front. Microbiol.">
        <title>Thermoanaerosceptrum fracticalcis gen. nov. sp. nov., a Novel Fumarate-Fermenting Microorganism From a Deep Fractured Carbonate Aquifer of the US Great Basin.</title>
        <authorList>
            <person name="Hamilton-Brehm S.D."/>
            <person name="Stewart L.E."/>
            <person name="Zavarin M."/>
            <person name="Caldwell M."/>
            <person name="Lawson P.A."/>
            <person name="Onstott T.C."/>
            <person name="Grzymski J."/>
            <person name="Neveux I."/>
            <person name="Lollar B.S."/>
            <person name="Russell C.E."/>
            <person name="Moser D.P."/>
        </authorList>
    </citation>
    <scope>NUCLEOTIDE SEQUENCE [LARGE SCALE GENOMIC DNA]</scope>
    <source>
        <strain evidence="7 8">DRI-13</strain>
    </source>
</reference>
<feature type="transmembrane region" description="Helical" evidence="6">
    <location>
        <begin position="187"/>
        <end position="205"/>
    </location>
</feature>
<dbReference type="EMBL" id="CP045798">
    <property type="protein sequence ID" value="QNB47372.1"/>
    <property type="molecule type" value="Genomic_DNA"/>
</dbReference>
<dbReference type="Pfam" id="PF01943">
    <property type="entry name" value="Polysacc_synt"/>
    <property type="match status" value="1"/>
</dbReference>
<dbReference type="OrthoDB" id="9775950at2"/>
<dbReference type="PIRSF" id="PIRSF038958">
    <property type="entry name" value="PG_synth_SpoVB"/>
    <property type="match status" value="1"/>
</dbReference>
<feature type="transmembrane region" description="Helical" evidence="6">
    <location>
        <begin position="416"/>
        <end position="436"/>
    </location>
</feature>
<feature type="transmembrane region" description="Helical" evidence="6">
    <location>
        <begin position="163"/>
        <end position="181"/>
    </location>
</feature>
<dbReference type="AlphaFoldDB" id="A0A7G6E5L8"/>
<evidence type="ECO:0000256" key="2">
    <source>
        <dbReference type="ARBA" id="ARBA00022475"/>
    </source>
</evidence>
<protein>
    <submittedName>
        <fullName evidence="7">Oligosaccharide flippase family protein</fullName>
    </submittedName>
</protein>
<evidence type="ECO:0000313" key="7">
    <source>
        <dbReference type="EMBL" id="QNB47372.1"/>
    </source>
</evidence>
<feature type="transmembrane region" description="Helical" evidence="6">
    <location>
        <begin position="283"/>
        <end position="306"/>
    </location>
</feature>
<organism evidence="7 8">
    <name type="scientific">Thermanaerosceptrum fracticalcis</name>
    <dbReference type="NCBI Taxonomy" id="1712410"/>
    <lineage>
        <taxon>Bacteria</taxon>
        <taxon>Bacillati</taxon>
        <taxon>Bacillota</taxon>
        <taxon>Clostridia</taxon>
        <taxon>Eubacteriales</taxon>
        <taxon>Peptococcaceae</taxon>
        <taxon>Thermanaerosceptrum</taxon>
    </lineage>
</organism>
<evidence type="ECO:0000256" key="5">
    <source>
        <dbReference type="ARBA" id="ARBA00023136"/>
    </source>
</evidence>
<feature type="transmembrane region" description="Helical" evidence="6">
    <location>
        <begin position="356"/>
        <end position="377"/>
    </location>
</feature>
<feature type="transmembrane region" description="Helical" evidence="6">
    <location>
        <begin position="481"/>
        <end position="500"/>
    </location>
</feature>
<comment type="subcellular location">
    <subcellularLocation>
        <location evidence="1">Cell membrane</location>
        <topology evidence="1">Multi-pass membrane protein</topology>
    </subcellularLocation>
</comment>
<dbReference type="KEGG" id="tfr:BR63_14390"/>
<keyword evidence="4 6" id="KW-1133">Transmembrane helix</keyword>
<dbReference type="GO" id="GO:0005886">
    <property type="term" value="C:plasma membrane"/>
    <property type="evidence" value="ECO:0007669"/>
    <property type="project" value="UniProtKB-SubCell"/>
</dbReference>
<dbReference type="PANTHER" id="PTHR30250">
    <property type="entry name" value="PST FAMILY PREDICTED COLANIC ACID TRANSPORTER"/>
    <property type="match status" value="1"/>
</dbReference>
<feature type="transmembrane region" description="Helical" evidence="6">
    <location>
        <begin position="226"/>
        <end position="247"/>
    </location>
</feature>
<feature type="transmembrane region" description="Helical" evidence="6">
    <location>
        <begin position="80"/>
        <end position="105"/>
    </location>
</feature>
<evidence type="ECO:0000256" key="1">
    <source>
        <dbReference type="ARBA" id="ARBA00004651"/>
    </source>
</evidence>
<gene>
    <name evidence="7" type="ORF">BR63_14390</name>
</gene>
<proteinExistence type="predicted"/>
<feature type="transmembrane region" description="Helical" evidence="6">
    <location>
        <begin position="125"/>
        <end position="142"/>
    </location>
</feature>
<dbReference type="PANTHER" id="PTHR30250:SF21">
    <property type="entry name" value="LIPID II FLIPPASE MURJ"/>
    <property type="match status" value="1"/>
</dbReference>
<keyword evidence="2" id="KW-1003">Cell membrane</keyword>